<dbReference type="InterPro" id="IPR000073">
    <property type="entry name" value="AB_hydrolase_1"/>
</dbReference>
<evidence type="ECO:0000256" key="3">
    <source>
        <dbReference type="HAMAP-Rule" id="MF_01660"/>
    </source>
</evidence>
<dbReference type="GO" id="GO:0070205">
    <property type="term" value="F:2-succinyl-6-hydroxy-2,4-cyclohexadiene-1-carboxylate synthase activity"/>
    <property type="evidence" value="ECO:0007669"/>
    <property type="project" value="UniProtKB-UniRule"/>
</dbReference>
<dbReference type="NCBIfam" id="TIGR03695">
    <property type="entry name" value="menH_SHCHC"/>
    <property type="match status" value="1"/>
</dbReference>
<dbReference type="EMBL" id="JANJ01000004">
    <property type="protein sequence ID" value="EXI62243.1"/>
    <property type="molecule type" value="Genomic_DNA"/>
</dbReference>
<protein>
    <recommendedName>
        <fullName evidence="3">Putative 2-succinyl-6-hydroxy-2,4-cyclohexadiene-1-carboxylate synthase</fullName>
        <shortName evidence="3">SHCHC synthase</shortName>
        <ecNumber evidence="3">4.2.99.20</ecNumber>
    </recommendedName>
</protein>
<dbReference type="InterPro" id="IPR029058">
    <property type="entry name" value="AB_hydrolase_fold"/>
</dbReference>
<dbReference type="EC" id="4.2.99.20" evidence="3"/>
<keyword evidence="6" id="KW-1185">Reference proteome</keyword>
<dbReference type="SUPFAM" id="SSF53474">
    <property type="entry name" value="alpha/beta-Hydrolases"/>
    <property type="match status" value="1"/>
</dbReference>
<comment type="caution">
    <text evidence="5">The sequence shown here is derived from an EMBL/GenBank/DDBJ whole genome shotgun (WGS) entry which is preliminary data.</text>
</comment>
<keyword evidence="2 3" id="KW-0456">Lyase</keyword>
<accession>A0A011LYD7</accession>
<comment type="pathway">
    <text evidence="3">Quinol/quinone metabolism; 1,4-dihydroxy-2-naphthoate biosynthesis; 1,4-dihydroxy-2-naphthoate from chorismate: step 3/7.</text>
</comment>
<dbReference type="Proteomes" id="UP000054123">
    <property type="component" value="Unassembled WGS sequence"/>
</dbReference>
<proteinExistence type="inferred from homology"/>
<comment type="pathway">
    <text evidence="3">Quinol/quinone metabolism; menaquinone biosynthesis.</text>
</comment>
<sequence>MLSFQWHAECGTPVVFLHGLLGSKQDWQALLSHLQNFTEIRPLTIDLPFHGLSEQINCTDFAELRTQLHTTFETVIGSEPFYLVGYSLGGRAALDYMLNIDNPNLVGAILEGTNIGLNSEADNQIRWQNDCRWANRFRQEPIENVLQDWYQQPVFADLTESDRATYIASRKHNQGVQIANMLKATSLAKQPNYAKQLNRTNRNIVFFVGEKDQKFRQMAETHQLPTQIISNVGHNTHRANPQEFVEKLMAFINNQ</sequence>
<dbReference type="RefSeq" id="WP_042802646.1">
    <property type="nucleotide sequence ID" value="NZ_AVSP01000014.1"/>
</dbReference>
<evidence type="ECO:0000313" key="5">
    <source>
        <dbReference type="EMBL" id="EXI62243.1"/>
    </source>
</evidence>
<name>A0A011LYD7_9PAST</name>
<comment type="similarity">
    <text evidence="3">Belongs to the AB hydrolase superfamily. MenH family.</text>
</comment>
<dbReference type="Pfam" id="PF00561">
    <property type="entry name" value="Abhydrolase_1"/>
    <property type="match status" value="1"/>
</dbReference>
<reference evidence="5 6" key="1">
    <citation type="journal article" date="2014" name="Genome Announc.">
        <title>Genome Sequence of a Presumptive Mannheimia haemolytica Strain with an A1/A6-Cross-Reactive Serotype from a White-Tailed Deer (Odocoileus virginianus).</title>
        <authorList>
            <person name="Lawrence P.K."/>
            <person name="Bey R.F."/>
            <person name="Wiener B."/>
            <person name="Kittichotirat W."/>
            <person name="Bumgarner R.E."/>
        </authorList>
    </citation>
    <scope>NUCLEOTIDE SEQUENCE [LARGE SCALE GENOMIC DNA]</scope>
    <source>
        <strain evidence="5 6">PKL10</strain>
    </source>
</reference>
<dbReference type="UniPathway" id="UPA00079"/>
<evidence type="ECO:0000256" key="2">
    <source>
        <dbReference type="ARBA" id="ARBA00023239"/>
    </source>
</evidence>
<keyword evidence="1 3" id="KW-0474">Menaquinone biosynthesis</keyword>
<dbReference type="AlphaFoldDB" id="A0A011LYD7"/>
<organism evidence="5 6">
    <name type="scientific">Mannheimia granulomatis</name>
    <dbReference type="NCBI Taxonomy" id="85402"/>
    <lineage>
        <taxon>Bacteria</taxon>
        <taxon>Pseudomonadati</taxon>
        <taxon>Pseudomonadota</taxon>
        <taxon>Gammaproteobacteria</taxon>
        <taxon>Pasteurellales</taxon>
        <taxon>Pasteurellaceae</taxon>
        <taxon>Mannheimia</taxon>
    </lineage>
</organism>
<dbReference type="STRING" id="1122190.GCA_000621105_02075"/>
<evidence type="ECO:0000313" key="6">
    <source>
        <dbReference type="Proteomes" id="UP000054123"/>
    </source>
</evidence>
<gene>
    <name evidence="3" type="primary">menH</name>
    <name evidence="5" type="ORF">AK33_05840</name>
</gene>
<dbReference type="InterPro" id="IPR022485">
    <property type="entry name" value="SHCHC_synthase_MenH"/>
</dbReference>
<dbReference type="HAMAP" id="MF_01660">
    <property type="entry name" value="MenH"/>
    <property type="match status" value="1"/>
</dbReference>
<dbReference type="Gene3D" id="3.40.50.1820">
    <property type="entry name" value="alpha/beta hydrolase"/>
    <property type="match status" value="1"/>
</dbReference>
<dbReference type="NCBIfam" id="NF008340">
    <property type="entry name" value="PRK11126.1"/>
    <property type="match status" value="1"/>
</dbReference>
<dbReference type="OrthoDB" id="9808398at2"/>
<dbReference type="PANTHER" id="PTHR42916">
    <property type="entry name" value="2-SUCCINYL-5-ENOLPYRUVYL-6-HYDROXY-3-CYCLOHEXENE-1-CARBOXYLATE SYNTHASE"/>
    <property type="match status" value="1"/>
</dbReference>
<dbReference type="UniPathway" id="UPA01057">
    <property type="reaction ID" value="UER00900"/>
</dbReference>
<feature type="domain" description="AB hydrolase-1" evidence="4">
    <location>
        <begin position="13"/>
        <end position="235"/>
    </location>
</feature>
<comment type="catalytic activity">
    <reaction evidence="3">
        <text>5-enolpyruvoyl-6-hydroxy-2-succinyl-cyclohex-3-ene-1-carboxylate = (1R,6R)-6-hydroxy-2-succinyl-cyclohexa-2,4-diene-1-carboxylate + pyruvate</text>
        <dbReference type="Rhea" id="RHEA:25597"/>
        <dbReference type="ChEBI" id="CHEBI:15361"/>
        <dbReference type="ChEBI" id="CHEBI:58689"/>
        <dbReference type="ChEBI" id="CHEBI:58818"/>
        <dbReference type="EC" id="4.2.99.20"/>
    </reaction>
</comment>
<dbReference type="PANTHER" id="PTHR42916:SF1">
    <property type="entry name" value="PROTEIN PHYLLO, CHLOROPLASTIC"/>
    <property type="match status" value="1"/>
</dbReference>
<comment type="function">
    <text evidence="3">Catalyzes a proton abstraction reaction that results in 2,5-elimination of pyruvate from 2-succinyl-5-enolpyruvyl-6-hydroxy-3-cyclohexene-1-carboxylate (SEPHCHC) and the formation of 2-succinyl-6-hydroxy-2,4-cyclohexadiene-1-carboxylate (SHCHC).</text>
</comment>
<dbReference type="GO" id="GO:0009234">
    <property type="term" value="P:menaquinone biosynthetic process"/>
    <property type="evidence" value="ECO:0007669"/>
    <property type="project" value="UniProtKB-UniRule"/>
</dbReference>
<evidence type="ECO:0000259" key="4">
    <source>
        <dbReference type="Pfam" id="PF00561"/>
    </source>
</evidence>
<evidence type="ECO:0000256" key="1">
    <source>
        <dbReference type="ARBA" id="ARBA00022428"/>
    </source>
</evidence>
<comment type="subunit">
    <text evidence="3">Monomer.</text>
</comment>
<dbReference type="PATRIC" id="fig|1450449.3.peg.1141"/>